<dbReference type="Proteomes" id="UP000030764">
    <property type="component" value="Unassembled WGS sequence"/>
</dbReference>
<evidence type="ECO:0000313" key="1">
    <source>
        <dbReference type="EMBL" id="KFD46535.1"/>
    </source>
</evidence>
<protein>
    <submittedName>
        <fullName evidence="1">Uncharacterized protein</fullName>
    </submittedName>
</protein>
<accession>A0A085LNI9</accession>
<sequence length="126" mass="14711">MVGFSMEITENKSNGLQPAASFRSILASRDVDQLGPTTHLESRYIQNFDLEEYRPFDLLTYSALRSIRRLDKFTISTVQDVNPSNLSTHIAFRTIRELGPFQILKYSRTQSIERRLQENNRELRSR</sequence>
<organism evidence="1 2">
    <name type="scientific">Trichuris suis</name>
    <name type="common">pig whipworm</name>
    <dbReference type="NCBI Taxonomy" id="68888"/>
    <lineage>
        <taxon>Eukaryota</taxon>
        <taxon>Metazoa</taxon>
        <taxon>Ecdysozoa</taxon>
        <taxon>Nematoda</taxon>
        <taxon>Enoplea</taxon>
        <taxon>Dorylaimia</taxon>
        <taxon>Trichinellida</taxon>
        <taxon>Trichuridae</taxon>
        <taxon>Trichuris</taxon>
    </lineage>
</organism>
<dbReference type="AlphaFoldDB" id="A0A085LNI9"/>
<name>A0A085LNI9_9BILA</name>
<proteinExistence type="predicted"/>
<reference evidence="1 2" key="1">
    <citation type="journal article" date="2014" name="Nat. Genet.">
        <title>Genome and transcriptome of the porcine whipworm Trichuris suis.</title>
        <authorList>
            <person name="Jex A.R."/>
            <person name="Nejsum P."/>
            <person name="Schwarz E.M."/>
            <person name="Hu L."/>
            <person name="Young N.D."/>
            <person name="Hall R.S."/>
            <person name="Korhonen P.K."/>
            <person name="Liao S."/>
            <person name="Thamsborg S."/>
            <person name="Xia J."/>
            <person name="Xu P."/>
            <person name="Wang S."/>
            <person name="Scheerlinck J.P."/>
            <person name="Hofmann A."/>
            <person name="Sternberg P.W."/>
            <person name="Wang J."/>
            <person name="Gasser R.B."/>
        </authorList>
    </citation>
    <scope>NUCLEOTIDE SEQUENCE [LARGE SCALE GENOMIC DNA]</scope>
    <source>
        <strain evidence="1">DCEP-RM93M</strain>
    </source>
</reference>
<gene>
    <name evidence="1" type="ORF">M513_12586</name>
</gene>
<keyword evidence="2" id="KW-1185">Reference proteome</keyword>
<dbReference type="EMBL" id="KL363365">
    <property type="protein sequence ID" value="KFD46535.1"/>
    <property type="molecule type" value="Genomic_DNA"/>
</dbReference>
<evidence type="ECO:0000313" key="2">
    <source>
        <dbReference type="Proteomes" id="UP000030764"/>
    </source>
</evidence>